<feature type="transmembrane region" description="Helical" evidence="1">
    <location>
        <begin position="126"/>
        <end position="149"/>
    </location>
</feature>
<evidence type="ECO:0000256" key="1">
    <source>
        <dbReference type="SAM" id="Phobius"/>
    </source>
</evidence>
<reference evidence="3" key="1">
    <citation type="journal article" date="2019" name="Int. J. Syst. Evol. Microbiol.">
        <title>The Global Catalogue of Microorganisms (GCM) 10K type strain sequencing project: providing services to taxonomists for standard genome sequencing and annotation.</title>
        <authorList>
            <consortium name="The Broad Institute Genomics Platform"/>
            <consortium name="The Broad Institute Genome Sequencing Center for Infectious Disease"/>
            <person name="Wu L."/>
            <person name="Ma J."/>
        </authorList>
    </citation>
    <scope>NUCLEOTIDE SEQUENCE [LARGE SCALE GENOMIC DNA]</scope>
    <source>
        <strain evidence="3">KCTC 52042</strain>
    </source>
</reference>
<feature type="transmembrane region" description="Helical" evidence="1">
    <location>
        <begin position="199"/>
        <end position="217"/>
    </location>
</feature>
<gene>
    <name evidence="2" type="ORF">ACFSVN_13105</name>
</gene>
<evidence type="ECO:0008006" key="4">
    <source>
        <dbReference type="Google" id="ProtNLM"/>
    </source>
</evidence>
<feature type="transmembrane region" description="Helical" evidence="1">
    <location>
        <begin position="161"/>
        <end position="178"/>
    </location>
</feature>
<accession>A0ABW5JNJ6</accession>
<dbReference type="Proteomes" id="UP001597460">
    <property type="component" value="Unassembled WGS sequence"/>
</dbReference>
<feature type="transmembrane region" description="Helical" evidence="1">
    <location>
        <begin position="17"/>
        <end position="36"/>
    </location>
</feature>
<keyword evidence="1" id="KW-0812">Transmembrane</keyword>
<keyword evidence="3" id="KW-1185">Reference proteome</keyword>
<feature type="transmembrane region" description="Helical" evidence="1">
    <location>
        <begin position="48"/>
        <end position="68"/>
    </location>
</feature>
<protein>
    <recommendedName>
        <fullName evidence="4">Lysylphosphatidylglycerol synthase TM region</fullName>
    </recommendedName>
</protein>
<keyword evidence="1" id="KW-0472">Membrane</keyword>
<feature type="transmembrane region" description="Helical" evidence="1">
    <location>
        <begin position="267"/>
        <end position="288"/>
    </location>
</feature>
<sequence length="305" mass="34994">MKLETDKKELLKKTARYIVQFAIIGYLVYQLYDIGLYDVLESLPRIPLFYFLYFVIYFSLPVAEVFIYRIKWPISFRDSLPVFIQKKVLNTDVVGYSGEVYLYIWAKKYIGETAKELFLFIKDNNVLSSLASGIVTLFLLIFFITKGYININEYISGIDHWGWLLIALGVVVAVALVYKFRKAIFGLSRADSIKIFSLHAGRIIFINVIQILQWHVARPDIAIPVWFTFSAVQILSSRIPFLPSTDVLFVTVALEMSGAVSVPKEELVGILTANLILIRILNVSSYLVSKLYERKQEFIPADEDL</sequence>
<name>A0ABW5JNJ6_9BACT</name>
<organism evidence="2 3">
    <name type="scientific">Gracilimonas halophila</name>
    <dbReference type="NCBI Taxonomy" id="1834464"/>
    <lineage>
        <taxon>Bacteria</taxon>
        <taxon>Pseudomonadati</taxon>
        <taxon>Balneolota</taxon>
        <taxon>Balneolia</taxon>
        <taxon>Balneolales</taxon>
        <taxon>Balneolaceae</taxon>
        <taxon>Gracilimonas</taxon>
    </lineage>
</organism>
<keyword evidence="1" id="KW-1133">Transmembrane helix</keyword>
<evidence type="ECO:0000313" key="3">
    <source>
        <dbReference type="Proteomes" id="UP001597460"/>
    </source>
</evidence>
<comment type="caution">
    <text evidence="2">The sequence shown here is derived from an EMBL/GenBank/DDBJ whole genome shotgun (WGS) entry which is preliminary data.</text>
</comment>
<dbReference type="RefSeq" id="WP_390303589.1">
    <property type="nucleotide sequence ID" value="NZ_JBHULI010000025.1"/>
</dbReference>
<dbReference type="EMBL" id="JBHULI010000025">
    <property type="protein sequence ID" value="MFD2533386.1"/>
    <property type="molecule type" value="Genomic_DNA"/>
</dbReference>
<proteinExistence type="predicted"/>
<evidence type="ECO:0000313" key="2">
    <source>
        <dbReference type="EMBL" id="MFD2533386.1"/>
    </source>
</evidence>